<name>A0AA37IKH7_9BURK</name>
<dbReference type="PANTHER" id="PTHR37312">
    <property type="entry name" value="MEMBRANE-BOUND ACYLTRANSFERASE YKRP-RELATED"/>
    <property type="match status" value="1"/>
</dbReference>
<reference evidence="3" key="1">
    <citation type="submission" date="2022-09" db="EMBL/GenBank/DDBJ databases">
        <title>Isolation and characterization of 3-chlorobenzoate degrading bacteria from soils in Shizuoka.</title>
        <authorList>
            <person name="Ifat A."/>
            <person name="Ogawa N."/>
            <person name="Kimbara K."/>
            <person name="Moriuchi R."/>
            <person name="Dohra H."/>
            <person name="Shintani M."/>
        </authorList>
    </citation>
    <scope>NUCLEOTIDE SEQUENCE</scope>
    <source>
        <strain evidence="3">19CS4-2</strain>
    </source>
</reference>
<evidence type="ECO:0000256" key="1">
    <source>
        <dbReference type="SAM" id="Phobius"/>
    </source>
</evidence>
<evidence type="ECO:0000313" key="4">
    <source>
        <dbReference type="Proteomes" id="UP001055111"/>
    </source>
</evidence>
<dbReference type="EMBL" id="BPUS01000036">
    <property type="protein sequence ID" value="GJH30393.1"/>
    <property type="molecule type" value="Genomic_DNA"/>
</dbReference>
<dbReference type="GO" id="GO:0016747">
    <property type="term" value="F:acyltransferase activity, transferring groups other than amino-acyl groups"/>
    <property type="evidence" value="ECO:0007669"/>
    <property type="project" value="InterPro"/>
</dbReference>
<feature type="transmembrane region" description="Helical" evidence="1">
    <location>
        <begin position="250"/>
        <end position="270"/>
    </location>
</feature>
<feature type="transmembrane region" description="Helical" evidence="1">
    <location>
        <begin position="313"/>
        <end position="333"/>
    </location>
</feature>
<comment type="caution">
    <text evidence="3">The sequence shown here is derived from an EMBL/GenBank/DDBJ whole genome shotgun (WGS) entry which is preliminary data.</text>
</comment>
<keyword evidence="1" id="KW-0472">Membrane</keyword>
<feature type="transmembrane region" description="Helical" evidence="1">
    <location>
        <begin position="122"/>
        <end position="143"/>
    </location>
</feature>
<dbReference type="Proteomes" id="UP001055111">
    <property type="component" value="Unassembled WGS sequence"/>
</dbReference>
<sequence>MESTALGTLSNHLPDARLSHVDIAKGIAMLAIVVVHNPLLMEHGGRIFNGLLSFALPVFFISCGALTRPDQAIGASVLSRARGLLVPYAATIIAIAVVNRVLLNRSALPILWGGLYGTGATVAWVTLWFLPHLWLVSIAALLIGRCAEQQYLSRLSLTLLAMLLCGAGNVALHAMYVSFPQLASRGLPFSLDLLPLSLAYALVGLAFRVLWLRPRYNVAIFLIAAPVFLLLQFRPDAAMDLNLRRYDNGFFSTLSALSGACTVFSLAAGIRNVRCLAPLMTAIGRGSLVICIFHFPIQQALVHRLPVTPLGNAGPISISILALAFSMSLWWVFSKSSIGRLLFAIKQQPLEFPRTARPLLTSTS</sequence>
<feature type="domain" description="Acyltransferase 3" evidence="2">
    <location>
        <begin position="21"/>
        <end position="334"/>
    </location>
</feature>
<dbReference type="Pfam" id="PF01757">
    <property type="entry name" value="Acyl_transf_3"/>
    <property type="match status" value="1"/>
</dbReference>
<keyword evidence="1" id="KW-0812">Transmembrane</keyword>
<dbReference type="RefSeq" id="WP_238218039.1">
    <property type="nucleotide sequence ID" value="NZ_BPUS01000036.1"/>
</dbReference>
<evidence type="ECO:0000259" key="2">
    <source>
        <dbReference type="Pfam" id="PF01757"/>
    </source>
</evidence>
<proteinExistence type="predicted"/>
<dbReference type="PANTHER" id="PTHR37312:SF1">
    <property type="entry name" value="MEMBRANE-BOUND ACYLTRANSFERASE YKRP-RELATED"/>
    <property type="match status" value="1"/>
</dbReference>
<feature type="transmembrane region" description="Helical" evidence="1">
    <location>
        <begin position="218"/>
        <end position="235"/>
    </location>
</feature>
<feature type="transmembrane region" description="Helical" evidence="1">
    <location>
        <begin position="83"/>
        <end position="102"/>
    </location>
</feature>
<dbReference type="InterPro" id="IPR052734">
    <property type="entry name" value="Nod_factor_acetyltransferase"/>
</dbReference>
<protein>
    <recommendedName>
        <fullName evidence="2">Acyltransferase 3 domain-containing protein</fullName>
    </recommendedName>
</protein>
<organism evidence="3 4">
    <name type="scientific">Caballeronia novacaledonica</name>
    <dbReference type="NCBI Taxonomy" id="1544861"/>
    <lineage>
        <taxon>Bacteria</taxon>
        <taxon>Pseudomonadati</taxon>
        <taxon>Pseudomonadota</taxon>
        <taxon>Betaproteobacteria</taxon>
        <taxon>Burkholderiales</taxon>
        <taxon>Burkholderiaceae</taxon>
        <taxon>Caballeronia</taxon>
    </lineage>
</organism>
<feature type="transmembrane region" description="Helical" evidence="1">
    <location>
        <begin position="47"/>
        <end position="67"/>
    </location>
</feature>
<dbReference type="InterPro" id="IPR002656">
    <property type="entry name" value="Acyl_transf_3_dom"/>
</dbReference>
<gene>
    <name evidence="3" type="primary">pslL</name>
    <name evidence="3" type="ORF">CBA19CS42_37775</name>
</gene>
<feature type="transmembrane region" description="Helical" evidence="1">
    <location>
        <begin position="282"/>
        <end position="301"/>
    </location>
</feature>
<accession>A0AA37IKH7</accession>
<dbReference type="AlphaFoldDB" id="A0AA37IKH7"/>
<keyword evidence="1" id="KW-1133">Transmembrane helix</keyword>
<feature type="transmembrane region" description="Helical" evidence="1">
    <location>
        <begin position="189"/>
        <end position="211"/>
    </location>
</feature>
<feature type="transmembrane region" description="Helical" evidence="1">
    <location>
        <begin position="155"/>
        <end position="177"/>
    </location>
</feature>
<evidence type="ECO:0000313" key="3">
    <source>
        <dbReference type="EMBL" id="GJH30393.1"/>
    </source>
</evidence>